<dbReference type="EMBL" id="JAHESC010000013">
    <property type="protein sequence ID" value="MBT1687118.1"/>
    <property type="molecule type" value="Genomic_DNA"/>
</dbReference>
<proteinExistence type="predicted"/>
<dbReference type="Gene3D" id="2.40.10.120">
    <property type="match status" value="1"/>
</dbReference>
<dbReference type="InterPro" id="IPR027417">
    <property type="entry name" value="P-loop_NTPase"/>
</dbReference>
<dbReference type="Proteomes" id="UP001319180">
    <property type="component" value="Unassembled WGS sequence"/>
</dbReference>
<evidence type="ECO:0000313" key="2">
    <source>
        <dbReference type="EMBL" id="MBT1687118.1"/>
    </source>
</evidence>
<reference evidence="2 3" key="1">
    <citation type="submission" date="2021-05" db="EMBL/GenBank/DDBJ databases">
        <title>A Polyphasic approach of four new species of the genus Ohtaekwangia: Ohtaekwangia histidinii sp. nov., Ohtaekwangia cretensis sp. nov., Ohtaekwangia indiensis sp. nov., Ohtaekwangia reichenbachii sp. nov. from diverse environment.</title>
        <authorList>
            <person name="Octaviana S."/>
        </authorList>
    </citation>
    <scope>NUCLEOTIDE SEQUENCE [LARGE SCALE GENOMIC DNA]</scope>
    <source>
        <strain evidence="2 3">PWU37</strain>
    </source>
</reference>
<feature type="non-terminal residue" evidence="2">
    <location>
        <position position="676"/>
    </location>
</feature>
<evidence type="ECO:0000259" key="1">
    <source>
        <dbReference type="PROSITE" id="PS50837"/>
    </source>
</evidence>
<dbReference type="PROSITE" id="PS50837">
    <property type="entry name" value="NACHT"/>
    <property type="match status" value="1"/>
</dbReference>
<dbReference type="SUPFAM" id="SSF52540">
    <property type="entry name" value="P-loop containing nucleoside triphosphate hydrolases"/>
    <property type="match status" value="1"/>
</dbReference>
<dbReference type="Pfam" id="PF13365">
    <property type="entry name" value="Trypsin_2"/>
    <property type="match status" value="1"/>
</dbReference>
<gene>
    <name evidence="2" type="ORF">KK078_11140</name>
</gene>
<feature type="domain" description="NACHT" evidence="1">
    <location>
        <begin position="370"/>
        <end position="461"/>
    </location>
</feature>
<comment type="caution">
    <text evidence="2">The sequence shown here is derived from an EMBL/GenBank/DDBJ whole genome shotgun (WGS) entry which is preliminary data.</text>
</comment>
<protein>
    <submittedName>
        <fullName evidence="2">Trypsin-like peptidase domain-containing protein</fullName>
    </submittedName>
</protein>
<name>A0AAP2D801_9BACT</name>
<dbReference type="SUPFAM" id="SSF50494">
    <property type="entry name" value="Trypsin-like serine proteases"/>
    <property type="match status" value="1"/>
</dbReference>
<organism evidence="2 3">
    <name type="scientific">Dawidia soli</name>
    <dbReference type="NCBI Taxonomy" id="2782352"/>
    <lineage>
        <taxon>Bacteria</taxon>
        <taxon>Pseudomonadati</taxon>
        <taxon>Bacteroidota</taxon>
        <taxon>Cytophagia</taxon>
        <taxon>Cytophagales</taxon>
        <taxon>Chryseotaleaceae</taxon>
        <taxon>Dawidia</taxon>
    </lineage>
</organism>
<dbReference type="RefSeq" id="WP_254090352.1">
    <property type="nucleotide sequence ID" value="NZ_JAHESC010000013.1"/>
</dbReference>
<dbReference type="Gene3D" id="3.40.50.300">
    <property type="entry name" value="P-loop containing nucleotide triphosphate hydrolases"/>
    <property type="match status" value="1"/>
</dbReference>
<dbReference type="InterPro" id="IPR009003">
    <property type="entry name" value="Peptidase_S1_PA"/>
</dbReference>
<dbReference type="AlphaFoldDB" id="A0AAP2D801"/>
<accession>A0AAP2D801</accession>
<dbReference type="Pfam" id="PF05729">
    <property type="entry name" value="NACHT"/>
    <property type="match status" value="1"/>
</dbReference>
<sequence length="676" mass="75659">MTPHFKNNYHNSIVQVCTSGGMPQGCGVIVSEDLVVTCSHVVVRVLQHNAEAQSTGQPDPDPDSVWIRRPFVDGLLAQPREVRILHCIPHNTTSEIADIAILQLKGERFSLHTGDAIASFTLGVVPLYTNVMALGFPTDAARTSDNSATAHYVIRDHTPFHWYHAVAEAAVGHEIRAGFSGSPVMDEGSGELIGIISEADATRRTATIIPTACLREVYPFPVSTSHTSVTPDTPDQTDVPVPDLYKPGIRLLLDMFAPRLHHFLTCRLGLLEKPRELETLHRYSAHNRAAWEDELSQKTYLPPPAKEIGHTASCYDDPNMKAIHVPIQQAIKEIAGISSGGDSSTAQISALSKQTRRVRNLVRRIQYSQKPLIVLGEPGSGKSLTLKQAAIAFSKLNQGRIFPTVCIFINLGKWKPVAKPDVLHVEQLVRSNVPAAIVSWLPQLADQRRLIILFDGLDEMSRVQYTEHTKALSSYATVNEGKIKTLFSCRIADFSPTFRHHRLVLLPFTKKHIQTYLERKFANIPLTLRAGTFTMRQLTQKLDDENLPLQAHNPFSLWLLCLYLGQKGKFPGSRVELLLYSFEYQFDRKKSEHEGLPFPDRKKSFDAWGLLAYTITRRNKGTDIERHELRGLFGPETDSIVSTGALAGVLHRTLENDLPLVRFTHHRAQEFFTAYH</sequence>
<dbReference type="InterPro" id="IPR007111">
    <property type="entry name" value="NACHT_NTPase"/>
</dbReference>
<keyword evidence="3" id="KW-1185">Reference proteome</keyword>
<evidence type="ECO:0000313" key="3">
    <source>
        <dbReference type="Proteomes" id="UP001319180"/>
    </source>
</evidence>